<evidence type="ECO:0000256" key="1">
    <source>
        <dbReference type="SAM" id="Phobius"/>
    </source>
</evidence>
<feature type="transmembrane region" description="Helical" evidence="1">
    <location>
        <begin position="12"/>
        <end position="35"/>
    </location>
</feature>
<evidence type="ECO:0000313" key="2">
    <source>
        <dbReference type="EMBL" id="AFG35457.1"/>
    </source>
</evidence>
<protein>
    <submittedName>
        <fullName evidence="2">Uncharacterized protein</fullName>
    </submittedName>
</protein>
<gene>
    <name evidence="2" type="ordered locus">Ferpe_1383</name>
</gene>
<dbReference type="eggNOG" id="ENOG502ZQKZ">
    <property type="taxonomic scope" value="Bacteria"/>
</dbReference>
<sequence length="265" mass="30348">MENKAPTVRLNLLIVTIFILAINTFLMGETLFFGVSPFDTSYKLTARYDFSFWKFKTKLKVDVEVAQNQGFLKITPNFANAFEYFEFINEPYRVTYSELNTDIPFTTFTNPAKKSWYATWVNTGYFSNGYIHKNDYFSILSDVSHINLTLKMYGVNIFFESSPNGITVGAGNKVYLFVGQKTGFGLLLSDNSFIMYSLVFYENGSLSSKSGFTLKTDNLEINLINDEVDGQRTITSKITFKVGELYVVGRLQGKEVRLDFEFPIW</sequence>
<name>H9UD64_FERPD</name>
<dbReference type="AlphaFoldDB" id="H9UD64"/>
<keyword evidence="1" id="KW-0472">Membrane</keyword>
<dbReference type="OrthoDB" id="42731at2"/>
<keyword evidence="3" id="KW-1185">Reference proteome</keyword>
<dbReference type="Proteomes" id="UP000007384">
    <property type="component" value="Chromosome"/>
</dbReference>
<organism evidence="2 3">
    <name type="scientific">Fervidobacterium pennivorans (strain DSM 9078 / Ven5)</name>
    <dbReference type="NCBI Taxonomy" id="771875"/>
    <lineage>
        <taxon>Bacteria</taxon>
        <taxon>Thermotogati</taxon>
        <taxon>Thermotogota</taxon>
        <taxon>Thermotogae</taxon>
        <taxon>Thermotogales</taxon>
        <taxon>Fervidobacteriaceae</taxon>
        <taxon>Fervidobacterium</taxon>
    </lineage>
</organism>
<proteinExistence type="predicted"/>
<dbReference type="STRING" id="771875.Ferpe_1383"/>
<keyword evidence="1" id="KW-1133">Transmembrane helix</keyword>
<accession>H9UD64</accession>
<dbReference type="PATRIC" id="fig|771875.3.peg.1394"/>
<keyword evidence="1" id="KW-0812">Transmembrane</keyword>
<dbReference type="HOGENOM" id="CLU_1072613_0_0_0"/>
<reference evidence="2" key="1">
    <citation type="submission" date="2012-03" db="EMBL/GenBank/DDBJ databases">
        <title>Complete sequence of Fervidobacterium pennivorans DSM 9078.</title>
        <authorList>
            <consortium name="US DOE Joint Genome Institute"/>
            <person name="Lucas S."/>
            <person name="Han J."/>
            <person name="Lapidus A."/>
            <person name="Cheng J.-F."/>
            <person name="Goodwin L."/>
            <person name="Pitluck S."/>
            <person name="Peters L."/>
            <person name="Ovchinnikova G."/>
            <person name="Lu M."/>
            <person name="Detter J.C."/>
            <person name="Han C."/>
            <person name="Tapia R."/>
            <person name="Land M."/>
            <person name="Hauser L."/>
            <person name="Kyrpides N."/>
            <person name="Ivanova N."/>
            <person name="Pagani I."/>
            <person name="Noll K.M."/>
            <person name="Woyke T."/>
        </authorList>
    </citation>
    <scope>NUCLEOTIDE SEQUENCE</scope>
    <source>
        <strain evidence="2">DSM 9078</strain>
    </source>
</reference>
<dbReference type="EMBL" id="CP003260">
    <property type="protein sequence ID" value="AFG35457.1"/>
    <property type="molecule type" value="Genomic_DNA"/>
</dbReference>
<evidence type="ECO:0000313" key="3">
    <source>
        <dbReference type="Proteomes" id="UP000007384"/>
    </source>
</evidence>
<dbReference type="KEGG" id="fpe:Ferpe_1383"/>
<dbReference type="RefSeq" id="WP_014451895.1">
    <property type="nucleotide sequence ID" value="NC_017095.1"/>
</dbReference>